<name>A0ABQ9F7B2_TEGGR</name>
<evidence type="ECO:0000313" key="5">
    <source>
        <dbReference type="EMBL" id="KAJ8313269.1"/>
    </source>
</evidence>
<gene>
    <name evidence="5" type="ORF">KUTeg_009186</name>
</gene>
<feature type="region of interest" description="Disordered" evidence="3">
    <location>
        <begin position="200"/>
        <end position="225"/>
    </location>
</feature>
<evidence type="ECO:0000256" key="1">
    <source>
        <dbReference type="ARBA" id="ARBA00023054"/>
    </source>
</evidence>
<protein>
    <recommendedName>
        <fullName evidence="4">Striatin N-terminal domain-containing protein</fullName>
    </recommendedName>
</protein>
<dbReference type="EMBL" id="JARBDR010000385">
    <property type="protein sequence ID" value="KAJ8313269.1"/>
    <property type="molecule type" value="Genomic_DNA"/>
</dbReference>
<feature type="coiled-coil region" evidence="2">
    <location>
        <begin position="69"/>
        <end position="117"/>
    </location>
</feature>
<proteinExistence type="predicted"/>
<evidence type="ECO:0000313" key="6">
    <source>
        <dbReference type="Proteomes" id="UP001217089"/>
    </source>
</evidence>
<feature type="compositionally biased region" description="Basic and acidic residues" evidence="3">
    <location>
        <begin position="1"/>
        <end position="14"/>
    </location>
</feature>
<dbReference type="InterPro" id="IPR013258">
    <property type="entry name" value="Striatin_N"/>
</dbReference>
<dbReference type="InterPro" id="IPR051488">
    <property type="entry name" value="WD_repeat_striatin"/>
</dbReference>
<dbReference type="PANTHER" id="PTHR15653">
    <property type="entry name" value="STRIATIN"/>
    <property type="match status" value="1"/>
</dbReference>
<evidence type="ECO:0000259" key="4">
    <source>
        <dbReference type="Pfam" id="PF08232"/>
    </source>
</evidence>
<keyword evidence="1 2" id="KW-0175">Coiled coil</keyword>
<dbReference type="Pfam" id="PF08232">
    <property type="entry name" value="Striatin"/>
    <property type="match status" value="1"/>
</dbReference>
<organism evidence="5 6">
    <name type="scientific">Tegillarca granosa</name>
    <name type="common">Malaysian cockle</name>
    <name type="synonym">Anadara granosa</name>
    <dbReference type="NCBI Taxonomy" id="220873"/>
    <lineage>
        <taxon>Eukaryota</taxon>
        <taxon>Metazoa</taxon>
        <taxon>Spiralia</taxon>
        <taxon>Lophotrochozoa</taxon>
        <taxon>Mollusca</taxon>
        <taxon>Bivalvia</taxon>
        <taxon>Autobranchia</taxon>
        <taxon>Pteriomorphia</taxon>
        <taxon>Arcoida</taxon>
        <taxon>Arcoidea</taxon>
        <taxon>Arcidae</taxon>
        <taxon>Tegillarca</taxon>
    </lineage>
</organism>
<evidence type="ECO:0000256" key="2">
    <source>
        <dbReference type="SAM" id="Coils"/>
    </source>
</evidence>
<feature type="domain" description="Striatin N-terminal" evidence="4">
    <location>
        <begin position="50"/>
        <end position="178"/>
    </location>
</feature>
<dbReference type="Proteomes" id="UP001217089">
    <property type="component" value="Unassembled WGS sequence"/>
</dbReference>
<sequence>KRKYNGDHVMKMLDEGPGSQLSGQIGQVSGSIGMMTKQQQDEANQRPQYSMPGILHFLQTEWSRFEMERSQWEVERAELQARIAFLQGERKGQENLKKDLVRRIKMLEFALKQERAKYHKLKFGTDLNNDELKPPALDNKNEDDHIDGEVANSNVSWRQGRQLLRQYLQEIGYTDTIIDVRSARVRSLLGLQVHNNEADADGAQPALVNGEHSVKRNNDQSKAAR</sequence>
<comment type="caution">
    <text evidence="5">The sequence shown here is derived from an EMBL/GenBank/DDBJ whole genome shotgun (WGS) entry which is preliminary data.</text>
</comment>
<accession>A0ABQ9F7B2</accession>
<dbReference type="Gene3D" id="1.20.5.300">
    <property type="match status" value="1"/>
</dbReference>
<keyword evidence="6" id="KW-1185">Reference proteome</keyword>
<dbReference type="PANTHER" id="PTHR15653:SF0">
    <property type="entry name" value="CONNECTOR OF KINASE TO AP-1, ISOFORM E"/>
    <property type="match status" value="1"/>
</dbReference>
<feature type="region of interest" description="Disordered" evidence="3">
    <location>
        <begin position="1"/>
        <end position="26"/>
    </location>
</feature>
<reference evidence="5 6" key="1">
    <citation type="submission" date="2022-12" db="EMBL/GenBank/DDBJ databases">
        <title>Chromosome-level genome of Tegillarca granosa.</title>
        <authorList>
            <person name="Kim J."/>
        </authorList>
    </citation>
    <scope>NUCLEOTIDE SEQUENCE [LARGE SCALE GENOMIC DNA]</scope>
    <source>
        <strain evidence="5">Teg-2019</strain>
        <tissue evidence="5">Adductor muscle</tissue>
    </source>
</reference>
<evidence type="ECO:0000256" key="3">
    <source>
        <dbReference type="SAM" id="MobiDB-lite"/>
    </source>
</evidence>
<feature type="non-terminal residue" evidence="5">
    <location>
        <position position="1"/>
    </location>
</feature>